<sequence length="231" mass="25799">MRADEIMTRDVCAVGPETPLAEIARNLVERSISAVPVVDDGNRVIGMVSEGDLLRRHETGTERRRSWWLQVFVDSDTLAREYVKSHGLKAQDVMTRYVHCVPETATLADIADLLERHRIKRVPVVRAGRLVGIVSRGDLVRAFLRLKPGEPIEEASASDRSIRQELAARLKREGWADSIYVLSTVKDGIVELSGLVRSEDQRKGLLVLAGTIPGVKKVEDHLKLHTRYHGA</sequence>
<evidence type="ECO:0000313" key="5">
    <source>
        <dbReference type="EMBL" id="MDJ1156638.1"/>
    </source>
</evidence>
<dbReference type="PANTHER" id="PTHR43080:SF26">
    <property type="entry name" value="REGULATORY PROTEIN"/>
    <property type="match status" value="1"/>
</dbReference>
<keyword evidence="1 2" id="KW-0129">CBS domain</keyword>
<dbReference type="InterPro" id="IPR007055">
    <property type="entry name" value="BON_dom"/>
</dbReference>
<dbReference type="CDD" id="cd04586">
    <property type="entry name" value="CBS_pair_BON_assoc"/>
    <property type="match status" value="1"/>
</dbReference>
<dbReference type="InterPro" id="IPR017080">
    <property type="entry name" value="UCP036990_CBS_BON"/>
</dbReference>
<dbReference type="InterPro" id="IPR000644">
    <property type="entry name" value="CBS_dom"/>
</dbReference>
<dbReference type="PROSITE" id="PS51371">
    <property type="entry name" value="CBS"/>
    <property type="match status" value="2"/>
</dbReference>
<dbReference type="Gene3D" id="3.30.1340.30">
    <property type="match status" value="1"/>
</dbReference>
<dbReference type="PANTHER" id="PTHR43080">
    <property type="entry name" value="CBS DOMAIN-CONTAINING PROTEIN CBSX3, MITOCHONDRIAL"/>
    <property type="match status" value="1"/>
</dbReference>
<dbReference type="EMBL" id="JASJEV010000001">
    <property type="protein sequence ID" value="MDJ1156638.1"/>
    <property type="molecule type" value="Genomic_DNA"/>
</dbReference>
<keyword evidence="6" id="KW-1185">Reference proteome</keyword>
<name>A0ABT7ABD1_9HYPH</name>
<dbReference type="Proteomes" id="UP001321492">
    <property type="component" value="Unassembled WGS sequence"/>
</dbReference>
<feature type="domain" description="CBS" evidence="4">
    <location>
        <begin position="94"/>
        <end position="152"/>
    </location>
</feature>
<dbReference type="RefSeq" id="WP_283738645.1">
    <property type="nucleotide sequence ID" value="NZ_JASJEV010000001.1"/>
</dbReference>
<evidence type="ECO:0000313" key="6">
    <source>
        <dbReference type="Proteomes" id="UP001321492"/>
    </source>
</evidence>
<organism evidence="5 6">
    <name type="scientific">Chelatococcus albus</name>
    <dbReference type="NCBI Taxonomy" id="3047466"/>
    <lineage>
        <taxon>Bacteria</taxon>
        <taxon>Pseudomonadati</taxon>
        <taxon>Pseudomonadota</taxon>
        <taxon>Alphaproteobacteria</taxon>
        <taxon>Hyphomicrobiales</taxon>
        <taxon>Chelatococcaceae</taxon>
        <taxon>Chelatococcus</taxon>
    </lineage>
</organism>
<dbReference type="PIRSF" id="PIRSF036990">
    <property type="entry name" value="UCP036990_CBS_BON"/>
    <property type="match status" value="1"/>
</dbReference>
<proteinExistence type="predicted"/>
<accession>A0ABT7ABD1</accession>
<evidence type="ECO:0000256" key="1">
    <source>
        <dbReference type="ARBA" id="ARBA00023122"/>
    </source>
</evidence>
<gene>
    <name evidence="5" type="ORF">QNA08_00030</name>
</gene>
<dbReference type="Pfam" id="PF04972">
    <property type="entry name" value="BON"/>
    <property type="match status" value="1"/>
</dbReference>
<dbReference type="SUPFAM" id="SSF54631">
    <property type="entry name" value="CBS-domain pair"/>
    <property type="match status" value="1"/>
</dbReference>
<dbReference type="Gene3D" id="3.10.580.10">
    <property type="entry name" value="CBS-domain"/>
    <property type="match status" value="1"/>
</dbReference>
<feature type="domain" description="CBS" evidence="4">
    <location>
        <begin position="7"/>
        <end position="63"/>
    </location>
</feature>
<evidence type="ECO:0000259" key="3">
    <source>
        <dbReference type="PROSITE" id="PS50914"/>
    </source>
</evidence>
<dbReference type="InterPro" id="IPR046342">
    <property type="entry name" value="CBS_dom_sf"/>
</dbReference>
<dbReference type="SMART" id="SM00116">
    <property type="entry name" value="CBS"/>
    <property type="match status" value="2"/>
</dbReference>
<comment type="caution">
    <text evidence="5">The sequence shown here is derived from an EMBL/GenBank/DDBJ whole genome shotgun (WGS) entry which is preliminary data.</text>
</comment>
<dbReference type="PROSITE" id="PS50914">
    <property type="entry name" value="BON"/>
    <property type="match status" value="1"/>
</dbReference>
<reference evidence="5 6" key="1">
    <citation type="submission" date="2023-05" db="EMBL/GenBank/DDBJ databases">
        <title>Chelatococcus sp. nov., a moderately thermophilic bacterium isolated from hot spring microbial mat.</title>
        <authorList>
            <person name="Hu C.-J."/>
            <person name="Li W.-J."/>
        </authorList>
    </citation>
    <scope>NUCLEOTIDE SEQUENCE [LARGE SCALE GENOMIC DNA]</scope>
    <source>
        <strain evidence="5 6">SYSU G07232</strain>
    </source>
</reference>
<protein>
    <submittedName>
        <fullName evidence="5">CBS domain-containing protein</fullName>
    </submittedName>
</protein>
<evidence type="ECO:0000256" key="2">
    <source>
        <dbReference type="PROSITE-ProRule" id="PRU00703"/>
    </source>
</evidence>
<dbReference type="InterPro" id="IPR051257">
    <property type="entry name" value="Diverse_CBS-Domain"/>
</dbReference>
<evidence type="ECO:0000259" key="4">
    <source>
        <dbReference type="PROSITE" id="PS51371"/>
    </source>
</evidence>
<dbReference type="Pfam" id="PF00571">
    <property type="entry name" value="CBS"/>
    <property type="match status" value="2"/>
</dbReference>
<feature type="domain" description="BON" evidence="3">
    <location>
        <begin position="158"/>
        <end position="226"/>
    </location>
</feature>